<dbReference type="Pfam" id="PF04237">
    <property type="entry name" value="YjbR"/>
    <property type="match status" value="1"/>
</dbReference>
<dbReference type="HOGENOM" id="CLU_105851_5_0_9"/>
<name>Q8ERP7_OCEIH</name>
<reference evidence="1 2" key="2">
    <citation type="journal article" date="2002" name="Nucleic Acids Res.">
        <title>Genome sequence of Oceanobacillus iheyensis isolated from the Iheya Ridge and its unexpected adaptive capabilities to extreme environments.</title>
        <authorList>
            <person name="Takami H."/>
            <person name="Takaki Y."/>
            <person name="Uchiyama I."/>
        </authorList>
    </citation>
    <scope>NUCLEOTIDE SEQUENCE [LARGE SCALE GENOMIC DNA]</scope>
    <source>
        <strain evidence="2">DSM 14371 / CIP 107618 / JCM 11309 / KCTC 3954 / HTE831</strain>
    </source>
</reference>
<dbReference type="InterPro" id="IPR007351">
    <property type="entry name" value="YjbR"/>
</dbReference>
<protein>
    <submittedName>
        <fullName evidence="1">Hypothetical conserved protein</fullName>
    </submittedName>
</protein>
<dbReference type="KEGG" id="oih:OB1254"/>
<dbReference type="Proteomes" id="UP000000822">
    <property type="component" value="Chromosome"/>
</dbReference>
<accession>Q8ERP7</accession>
<dbReference type="PhylomeDB" id="Q8ERP7"/>
<dbReference type="OrthoDB" id="9789813at2"/>
<dbReference type="InterPro" id="IPR058532">
    <property type="entry name" value="YjbR/MT2646/Rv2570-like"/>
</dbReference>
<dbReference type="InterPro" id="IPR038056">
    <property type="entry name" value="YjbR-like_sf"/>
</dbReference>
<evidence type="ECO:0000313" key="2">
    <source>
        <dbReference type="Proteomes" id="UP000000822"/>
    </source>
</evidence>
<organism evidence="1 2">
    <name type="scientific">Oceanobacillus iheyensis (strain DSM 14371 / CIP 107618 / JCM 11309 / KCTC 3954 / HTE831)</name>
    <dbReference type="NCBI Taxonomy" id="221109"/>
    <lineage>
        <taxon>Bacteria</taxon>
        <taxon>Bacillati</taxon>
        <taxon>Bacillota</taxon>
        <taxon>Bacilli</taxon>
        <taxon>Bacillales</taxon>
        <taxon>Bacillaceae</taxon>
        <taxon>Oceanobacillus</taxon>
    </lineage>
</organism>
<dbReference type="eggNOG" id="COG2315">
    <property type="taxonomic scope" value="Bacteria"/>
</dbReference>
<dbReference type="PANTHER" id="PTHR35145:SF1">
    <property type="entry name" value="CYTOPLASMIC PROTEIN"/>
    <property type="match status" value="1"/>
</dbReference>
<dbReference type="RefSeq" id="WP_011065656.1">
    <property type="nucleotide sequence ID" value="NC_004193.1"/>
</dbReference>
<keyword evidence="2" id="KW-1185">Reference proteome</keyword>
<dbReference type="PANTHER" id="PTHR35145">
    <property type="entry name" value="CYTOPLASMIC PROTEIN-RELATED"/>
    <property type="match status" value="1"/>
</dbReference>
<sequence length="118" mass="13914">MISRDDIFKYIQNKYKVEPDYPWEKYANFAALRHKDSGKWFGLIMDITGDKLGINSNKKINVLNVKVRKEMIGSLRELENVYPAYHMDKNNWVSIVLDYTETLDDIKSLIEESYELTS</sequence>
<dbReference type="Gene3D" id="3.90.1150.30">
    <property type="match status" value="1"/>
</dbReference>
<gene>
    <name evidence="1" type="ordered locus">OB1254</name>
</gene>
<proteinExistence type="predicted"/>
<dbReference type="SUPFAM" id="SSF142906">
    <property type="entry name" value="YjbR-like"/>
    <property type="match status" value="1"/>
</dbReference>
<dbReference type="EMBL" id="BA000028">
    <property type="protein sequence ID" value="BAC13210.1"/>
    <property type="molecule type" value="Genomic_DNA"/>
</dbReference>
<dbReference type="AlphaFoldDB" id="Q8ERP7"/>
<reference evidence="1 2" key="1">
    <citation type="journal article" date="2001" name="FEMS Microbiol. Lett.">
        <title>Oceanobacillus iheyensis gen. nov., sp. nov., a deep-sea extremely halotolerant and alkaliphilic species isolated from a depth of 1050 m on the Iheya Ridge.</title>
        <authorList>
            <person name="Lu J."/>
            <person name="Nogi Y."/>
            <person name="Takami H."/>
        </authorList>
    </citation>
    <scope>NUCLEOTIDE SEQUENCE [LARGE SCALE GENOMIC DNA]</scope>
    <source>
        <strain evidence="2">DSM 14371 / CIP 107618 / JCM 11309 / KCTC 3954 / HTE831</strain>
    </source>
</reference>
<evidence type="ECO:0000313" key="1">
    <source>
        <dbReference type="EMBL" id="BAC13210.1"/>
    </source>
</evidence>